<proteinExistence type="predicted"/>
<dbReference type="Pfam" id="PF04248">
    <property type="entry name" value="NTP_transf_9"/>
    <property type="match status" value="1"/>
</dbReference>
<dbReference type="Gene3D" id="2.170.150.40">
    <property type="entry name" value="Domain of unknown function (DUF427)"/>
    <property type="match status" value="1"/>
</dbReference>
<gene>
    <name evidence="2" type="ORF">GJW-30_1_03961</name>
</gene>
<dbReference type="KEGG" id="vgo:GJW-30_1_03961"/>
<name>A0A0S3PZM6_9BRAD</name>
<evidence type="ECO:0000259" key="1">
    <source>
        <dbReference type="Pfam" id="PF04248"/>
    </source>
</evidence>
<dbReference type="EMBL" id="AP014946">
    <property type="protein sequence ID" value="BAT61404.1"/>
    <property type="molecule type" value="Genomic_DNA"/>
</dbReference>
<feature type="domain" description="DUF427" evidence="1">
    <location>
        <begin position="1"/>
        <end position="88"/>
    </location>
</feature>
<keyword evidence="3" id="KW-1185">Reference proteome</keyword>
<sequence length="94" mass="10716">MRASVKGSVVADSNDVIACAGYQYFPTRDVRTEWLEKTARTPDDLKCPHGVQFYDVIIDGDRYARAAWQYEAPLPAMQATAERFGFWRDVEVKP</sequence>
<evidence type="ECO:0000313" key="2">
    <source>
        <dbReference type="EMBL" id="BAT61404.1"/>
    </source>
</evidence>
<organism evidence="2 3">
    <name type="scientific">Variibacter gotjawalensis</name>
    <dbReference type="NCBI Taxonomy" id="1333996"/>
    <lineage>
        <taxon>Bacteria</taxon>
        <taxon>Pseudomonadati</taxon>
        <taxon>Pseudomonadota</taxon>
        <taxon>Alphaproteobacteria</taxon>
        <taxon>Hyphomicrobiales</taxon>
        <taxon>Nitrobacteraceae</taxon>
        <taxon>Variibacter</taxon>
    </lineage>
</organism>
<dbReference type="AlphaFoldDB" id="A0A0S3PZM6"/>
<dbReference type="OrthoDB" id="9815163at2"/>
<dbReference type="RefSeq" id="WP_096358109.1">
    <property type="nucleotide sequence ID" value="NZ_AP014946.1"/>
</dbReference>
<dbReference type="Proteomes" id="UP000236884">
    <property type="component" value="Chromosome"/>
</dbReference>
<accession>A0A0S3PZM6</accession>
<protein>
    <recommendedName>
        <fullName evidence="1">DUF427 domain-containing protein</fullName>
    </recommendedName>
</protein>
<evidence type="ECO:0000313" key="3">
    <source>
        <dbReference type="Proteomes" id="UP000236884"/>
    </source>
</evidence>
<dbReference type="InterPro" id="IPR038694">
    <property type="entry name" value="DUF427_sf"/>
</dbReference>
<dbReference type="InterPro" id="IPR007361">
    <property type="entry name" value="DUF427"/>
</dbReference>
<reference evidence="2 3" key="1">
    <citation type="submission" date="2015-08" db="EMBL/GenBank/DDBJ databases">
        <title>Investigation of the bacterial diversity of lava forest soil.</title>
        <authorList>
            <person name="Lee J.S."/>
        </authorList>
    </citation>
    <scope>NUCLEOTIDE SEQUENCE [LARGE SCALE GENOMIC DNA]</scope>
    <source>
        <strain evidence="2 3">GJW-30</strain>
    </source>
</reference>